<sequence length="187" mass="20853">MDQIQFTELDTRDNDISSEIRPETVGNPALLPTPNWSESGELHVSRPSCQYVPEQPGDPLLLGVRCSASTQHGPTDLILFLKSRPSDTGELLTEIYLPDTRGCTQALCPHSSAENISHSRQPEFAPVISFIRDIISHMKGFPVKCCNPRSKERHISCSETLRRRGQRDAEGEPEGEGWEEKEGSERA</sequence>
<proteinExistence type="predicted"/>
<organism evidence="2 3">
    <name type="scientific">Pogonophryne albipinna</name>
    <dbReference type="NCBI Taxonomy" id="1090488"/>
    <lineage>
        <taxon>Eukaryota</taxon>
        <taxon>Metazoa</taxon>
        <taxon>Chordata</taxon>
        <taxon>Craniata</taxon>
        <taxon>Vertebrata</taxon>
        <taxon>Euteleostomi</taxon>
        <taxon>Actinopterygii</taxon>
        <taxon>Neopterygii</taxon>
        <taxon>Teleostei</taxon>
        <taxon>Neoteleostei</taxon>
        <taxon>Acanthomorphata</taxon>
        <taxon>Eupercaria</taxon>
        <taxon>Perciformes</taxon>
        <taxon>Notothenioidei</taxon>
        <taxon>Pogonophryne</taxon>
    </lineage>
</organism>
<feature type="compositionally biased region" description="Basic and acidic residues" evidence="1">
    <location>
        <begin position="9"/>
        <end position="22"/>
    </location>
</feature>
<evidence type="ECO:0000256" key="1">
    <source>
        <dbReference type="SAM" id="MobiDB-lite"/>
    </source>
</evidence>
<feature type="region of interest" description="Disordered" evidence="1">
    <location>
        <begin position="157"/>
        <end position="187"/>
    </location>
</feature>
<gene>
    <name evidence="2" type="ORF">JOQ06_007942</name>
</gene>
<accession>A0AAD6F8M5</accession>
<dbReference type="Proteomes" id="UP001219934">
    <property type="component" value="Unassembled WGS sequence"/>
</dbReference>
<feature type="region of interest" description="Disordered" evidence="1">
    <location>
        <begin position="1"/>
        <end position="41"/>
    </location>
</feature>
<feature type="compositionally biased region" description="Basic and acidic residues" evidence="1">
    <location>
        <begin position="178"/>
        <end position="187"/>
    </location>
</feature>
<dbReference type="EMBL" id="JAPTMU010000020">
    <property type="protein sequence ID" value="KAJ4925754.1"/>
    <property type="molecule type" value="Genomic_DNA"/>
</dbReference>
<protein>
    <submittedName>
        <fullName evidence="2">Uncharacterized protein</fullName>
    </submittedName>
</protein>
<name>A0AAD6F8M5_9TELE</name>
<evidence type="ECO:0000313" key="2">
    <source>
        <dbReference type="EMBL" id="KAJ4925754.1"/>
    </source>
</evidence>
<reference evidence="2" key="1">
    <citation type="submission" date="2022-11" db="EMBL/GenBank/DDBJ databases">
        <title>Chromosome-level genome of Pogonophryne albipinna.</title>
        <authorList>
            <person name="Jo E."/>
        </authorList>
    </citation>
    <scope>NUCLEOTIDE SEQUENCE</scope>
    <source>
        <strain evidence="2">SGF0006</strain>
        <tissue evidence="2">Muscle</tissue>
    </source>
</reference>
<evidence type="ECO:0000313" key="3">
    <source>
        <dbReference type="Proteomes" id="UP001219934"/>
    </source>
</evidence>
<feature type="compositionally biased region" description="Basic and acidic residues" evidence="1">
    <location>
        <begin position="157"/>
        <end position="170"/>
    </location>
</feature>
<dbReference type="AlphaFoldDB" id="A0AAD6F8M5"/>
<keyword evidence="3" id="KW-1185">Reference proteome</keyword>
<comment type="caution">
    <text evidence="2">The sequence shown here is derived from an EMBL/GenBank/DDBJ whole genome shotgun (WGS) entry which is preliminary data.</text>
</comment>